<dbReference type="AlphaFoldDB" id="A0A6J4U093"/>
<organism evidence="2">
    <name type="scientific">uncultured Thermomicrobiales bacterium</name>
    <dbReference type="NCBI Taxonomy" id="1645740"/>
    <lineage>
        <taxon>Bacteria</taxon>
        <taxon>Pseudomonadati</taxon>
        <taxon>Thermomicrobiota</taxon>
        <taxon>Thermomicrobia</taxon>
        <taxon>Thermomicrobiales</taxon>
        <taxon>environmental samples</taxon>
    </lineage>
</organism>
<protein>
    <submittedName>
        <fullName evidence="2">Uncharacterized protein</fullName>
    </submittedName>
</protein>
<feature type="region of interest" description="Disordered" evidence="1">
    <location>
        <begin position="12"/>
        <end position="34"/>
    </location>
</feature>
<name>A0A6J4U093_9BACT</name>
<reference evidence="2" key="1">
    <citation type="submission" date="2020-02" db="EMBL/GenBank/DDBJ databases">
        <authorList>
            <person name="Meier V. D."/>
        </authorList>
    </citation>
    <scope>NUCLEOTIDE SEQUENCE</scope>
    <source>
        <strain evidence="2">AVDCRST_MAG49</strain>
    </source>
</reference>
<feature type="non-terminal residue" evidence="2">
    <location>
        <position position="47"/>
    </location>
</feature>
<feature type="non-terminal residue" evidence="2">
    <location>
        <position position="1"/>
    </location>
</feature>
<proteinExistence type="predicted"/>
<dbReference type="EMBL" id="CADCWG010000020">
    <property type="protein sequence ID" value="CAA9536493.1"/>
    <property type="molecule type" value="Genomic_DNA"/>
</dbReference>
<sequence length="47" mass="4807">APVAVWCRRPDAPAGGARRAARPGGDVDDRGRIVPILGDSGRSAVVL</sequence>
<feature type="compositionally biased region" description="Low complexity" evidence="1">
    <location>
        <begin position="12"/>
        <end position="24"/>
    </location>
</feature>
<evidence type="ECO:0000256" key="1">
    <source>
        <dbReference type="SAM" id="MobiDB-lite"/>
    </source>
</evidence>
<gene>
    <name evidence="2" type="ORF">AVDCRST_MAG49-277</name>
</gene>
<evidence type="ECO:0000313" key="2">
    <source>
        <dbReference type="EMBL" id="CAA9536493.1"/>
    </source>
</evidence>
<accession>A0A6J4U093</accession>